<protein>
    <submittedName>
        <fullName evidence="1">Uncharacterized protein</fullName>
    </submittedName>
</protein>
<name>A0A840R8F1_9NEIS</name>
<comment type="caution">
    <text evidence="1">The sequence shown here is derived from an EMBL/GenBank/DDBJ whole genome shotgun (WGS) entry which is preliminary data.</text>
</comment>
<dbReference type="EMBL" id="JACHHN010000001">
    <property type="protein sequence ID" value="MBB5189595.1"/>
    <property type="molecule type" value="Genomic_DNA"/>
</dbReference>
<dbReference type="RefSeq" id="WP_184096838.1">
    <property type="nucleotide sequence ID" value="NZ_JACHHN010000001.1"/>
</dbReference>
<keyword evidence="2" id="KW-1185">Reference proteome</keyword>
<evidence type="ECO:0000313" key="1">
    <source>
        <dbReference type="EMBL" id="MBB5189595.1"/>
    </source>
</evidence>
<accession>A0A840R8F1</accession>
<gene>
    <name evidence="1" type="ORF">HNQ50_000305</name>
</gene>
<sequence>MEPIRITYRMRDKEETFIYDFGAAVSPAEVDSLVLEAVIQHEFPEDLALRRIVDFPLGEQPIRDTIETVMHRFALHHIEYQIGEKPQNIRSKHLFHL</sequence>
<dbReference type="Proteomes" id="UP000543030">
    <property type="component" value="Unassembled WGS sequence"/>
</dbReference>
<reference evidence="1 2" key="1">
    <citation type="submission" date="2020-08" db="EMBL/GenBank/DDBJ databases">
        <title>Genomic Encyclopedia of Type Strains, Phase IV (KMG-IV): sequencing the most valuable type-strain genomes for metagenomic binning, comparative biology and taxonomic classification.</title>
        <authorList>
            <person name="Goeker M."/>
        </authorList>
    </citation>
    <scope>NUCLEOTIDE SEQUENCE [LARGE SCALE GENOMIC DNA]</scope>
    <source>
        <strain evidence="1 2">DSM 18233</strain>
    </source>
</reference>
<evidence type="ECO:0000313" key="2">
    <source>
        <dbReference type="Proteomes" id="UP000543030"/>
    </source>
</evidence>
<proteinExistence type="predicted"/>
<organism evidence="1 2">
    <name type="scientific">Silvimonas terrae</name>
    <dbReference type="NCBI Taxonomy" id="300266"/>
    <lineage>
        <taxon>Bacteria</taxon>
        <taxon>Pseudomonadati</taxon>
        <taxon>Pseudomonadota</taxon>
        <taxon>Betaproteobacteria</taxon>
        <taxon>Neisseriales</taxon>
        <taxon>Chitinibacteraceae</taxon>
        <taxon>Silvimonas</taxon>
    </lineage>
</organism>
<dbReference type="AlphaFoldDB" id="A0A840R8F1"/>